<dbReference type="EMBL" id="HBKP01003070">
    <property type="protein sequence ID" value="CAE2203340.1"/>
    <property type="molecule type" value="Transcribed_RNA"/>
</dbReference>
<evidence type="ECO:0000313" key="3">
    <source>
        <dbReference type="EMBL" id="CAE2203340.1"/>
    </source>
</evidence>
<keyword evidence="1" id="KW-0863">Zinc-finger</keyword>
<name>A0A7S4HMD8_9EUKA</name>
<keyword evidence="1" id="KW-0862">Zinc</keyword>
<dbReference type="PROSITE" id="PS50089">
    <property type="entry name" value="ZF_RING_2"/>
    <property type="match status" value="1"/>
</dbReference>
<dbReference type="GO" id="GO:0008270">
    <property type="term" value="F:zinc ion binding"/>
    <property type="evidence" value="ECO:0007669"/>
    <property type="project" value="UniProtKB-KW"/>
</dbReference>
<sequence>MEPNSAELDPLDTLCCHLYSLAESQRETNTLLSHLMQKPISQNFLSSLPNITYLRGSHSVLISSQNNQLKKLWCTDCKKKSLVNINPQQRTAQSQCGHLQYCRECSIETHKKIVQCPHCIPLLHSTADTASIKTVDTVDQCPVCSALLSNKEVNLRRGDAVFQKLLTDYYVVVDTNDPIQCMHIQNYPGTKRERDWDGSEDTQPKKLIRLDLHKNIIPTVKEMGKFAKEVGSNFLARLSELDEEEDDSYFDGLA</sequence>
<protein>
    <recommendedName>
        <fullName evidence="2">RING-type domain-containing protein</fullName>
    </recommendedName>
</protein>
<organism evidence="3">
    <name type="scientific">Vannella robusta</name>
    <dbReference type="NCBI Taxonomy" id="1487602"/>
    <lineage>
        <taxon>Eukaryota</taxon>
        <taxon>Amoebozoa</taxon>
        <taxon>Discosea</taxon>
        <taxon>Flabellinia</taxon>
        <taxon>Vannellidae</taxon>
        <taxon>Vannella</taxon>
    </lineage>
</organism>
<evidence type="ECO:0000259" key="2">
    <source>
        <dbReference type="PROSITE" id="PS50089"/>
    </source>
</evidence>
<feature type="domain" description="RING-type" evidence="2">
    <location>
        <begin position="74"/>
        <end position="119"/>
    </location>
</feature>
<proteinExistence type="predicted"/>
<dbReference type="InterPro" id="IPR001841">
    <property type="entry name" value="Znf_RING"/>
</dbReference>
<evidence type="ECO:0000256" key="1">
    <source>
        <dbReference type="PROSITE-ProRule" id="PRU00175"/>
    </source>
</evidence>
<accession>A0A7S4HMD8</accession>
<dbReference type="AlphaFoldDB" id="A0A7S4HMD8"/>
<gene>
    <name evidence="3" type="ORF">VSP0166_LOCUS2188</name>
</gene>
<keyword evidence="1" id="KW-0479">Metal-binding</keyword>
<reference evidence="3" key="1">
    <citation type="submission" date="2021-01" db="EMBL/GenBank/DDBJ databases">
        <authorList>
            <person name="Corre E."/>
            <person name="Pelletier E."/>
            <person name="Niang G."/>
            <person name="Scheremetjew M."/>
            <person name="Finn R."/>
            <person name="Kale V."/>
            <person name="Holt S."/>
            <person name="Cochrane G."/>
            <person name="Meng A."/>
            <person name="Brown T."/>
            <person name="Cohen L."/>
        </authorList>
    </citation>
    <scope>NUCLEOTIDE SEQUENCE</scope>
    <source>
        <strain evidence="3">DIVA3 518/3/11/1/6</strain>
    </source>
</reference>